<dbReference type="PANTHER" id="PTHR12526">
    <property type="entry name" value="GLYCOSYLTRANSFERASE"/>
    <property type="match status" value="1"/>
</dbReference>
<evidence type="ECO:0008006" key="3">
    <source>
        <dbReference type="Google" id="ProtNLM"/>
    </source>
</evidence>
<comment type="caution">
    <text evidence="1">The sequence shown here is derived from an EMBL/GenBank/DDBJ whole genome shotgun (WGS) entry which is preliminary data.</text>
</comment>
<protein>
    <recommendedName>
        <fullName evidence="3">Glycosyltransferase involved in cell wall biosynthesis</fullName>
    </recommendedName>
</protein>
<dbReference type="CDD" id="cd03801">
    <property type="entry name" value="GT4_PimA-like"/>
    <property type="match status" value="1"/>
</dbReference>
<dbReference type="EMBL" id="BSTX01000001">
    <property type="protein sequence ID" value="GLZ76148.1"/>
    <property type="molecule type" value="Genomic_DNA"/>
</dbReference>
<evidence type="ECO:0000313" key="2">
    <source>
        <dbReference type="Proteomes" id="UP001165079"/>
    </source>
</evidence>
<keyword evidence="2" id="KW-1185">Reference proteome</keyword>
<dbReference type="Gene3D" id="3.40.50.2000">
    <property type="entry name" value="Glycogen Phosphorylase B"/>
    <property type="match status" value="1"/>
</dbReference>
<accession>A0A9W6W7P8</accession>
<dbReference type="AlphaFoldDB" id="A0A9W6W7P8"/>
<proteinExistence type="predicted"/>
<name>A0A9W6W7P8_9ACTN</name>
<dbReference type="RefSeq" id="WP_285661333.1">
    <property type="nucleotide sequence ID" value="NZ_BSTX01000001.1"/>
</dbReference>
<dbReference type="Pfam" id="PF13692">
    <property type="entry name" value="Glyco_trans_1_4"/>
    <property type="match status" value="1"/>
</dbReference>
<reference evidence="1" key="1">
    <citation type="submission" date="2023-03" db="EMBL/GenBank/DDBJ databases">
        <title>Actinorhabdospora filicis NBRC 111898.</title>
        <authorList>
            <person name="Ichikawa N."/>
            <person name="Sato H."/>
            <person name="Tonouchi N."/>
        </authorList>
    </citation>
    <scope>NUCLEOTIDE SEQUENCE</scope>
    <source>
        <strain evidence="1">NBRC 111898</strain>
    </source>
</reference>
<evidence type="ECO:0000313" key="1">
    <source>
        <dbReference type="EMBL" id="GLZ76148.1"/>
    </source>
</evidence>
<dbReference type="Proteomes" id="UP001165079">
    <property type="component" value="Unassembled WGS sequence"/>
</dbReference>
<organism evidence="1 2">
    <name type="scientific">Actinorhabdospora filicis</name>
    <dbReference type="NCBI Taxonomy" id="1785913"/>
    <lineage>
        <taxon>Bacteria</taxon>
        <taxon>Bacillati</taxon>
        <taxon>Actinomycetota</taxon>
        <taxon>Actinomycetes</taxon>
        <taxon>Micromonosporales</taxon>
        <taxon>Micromonosporaceae</taxon>
        <taxon>Actinorhabdospora</taxon>
    </lineage>
</organism>
<gene>
    <name evidence="1" type="ORF">Afil01_09550</name>
</gene>
<dbReference type="SUPFAM" id="SSF53756">
    <property type="entry name" value="UDP-Glycosyltransferase/glycogen phosphorylase"/>
    <property type="match status" value="1"/>
</dbReference>
<sequence>MRIAVFVEDARARAAAHSIVTAARDAGHDAEVLADLVAPGEAVADADLPDLLESRVRARLAGADRLVLFTDRTPYGQRLSRSFSRELPVTLVQDRHHAMVWRVEGAAGERDAFAATGPAAVCVWGPKGVRDAGPDTAVAVTGFPGLSDDPDLLRAARSAVHRRGRTGPLRILIADEPPGKPSQWREAARELRAHGEVDVRVEPGPPDVDGYDLVITALSTLYPATLLAGVPLVHYTTGPCVFPPLRHPLVRSAATIGELGEIALRLAADGVFRGNAAGEPVEHHLAFLADPAARIVDAVTAAAMPGPRPAAAPVKRSRTLSERALDDLRERVRRPRSLAVLGTDFTYQTGVAVPVLTYTRELVASAPVDVRYVDVTAFTTLDEIAAAIEGCETVLINSLAFFWRHAIGGRFAERLLGTGVPTVVYAHETAYVYAHEAATRGERHELLERLMPRLRLLCVSRAQADFYRGLGAVDPLVVYNTVPDDDRPPHASAGVGERPRVVMVGSVQDRKGADLFSRVAERAHLDGLPWDFAWYGQRSARLGANAMLSPLVDWRGALPRRRVREELAAADVLLLPSLDDPMPLAVVEAVQQRLRIVTYDKIGSREILGGVRGYRAFGEYTPGAALDAVAAVLDDEVDAGAYAEIADLFAPARFAERMSLALSL</sequence>